<dbReference type="SUPFAM" id="SSF46894">
    <property type="entry name" value="C-terminal effector domain of the bipartite response regulators"/>
    <property type="match status" value="1"/>
</dbReference>
<dbReference type="InterPro" id="IPR005158">
    <property type="entry name" value="BTAD"/>
</dbReference>
<dbReference type="SUPFAM" id="SSF48452">
    <property type="entry name" value="TPR-like"/>
    <property type="match status" value="2"/>
</dbReference>
<dbReference type="Gene3D" id="1.10.10.10">
    <property type="entry name" value="Winged helix-like DNA-binding domain superfamily/Winged helix DNA-binding domain"/>
    <property type="match status" value="1"/>
</dbReference>
<dbReference type="SMART" id="SM00382">
    <property type="entry name" value="AAA"/>
    <property type="match status" value="1"/>
</dbReference>
<dbReference type="InterPro" id="IPR011990">
    <property type="entry name" value="TPR-like_helical_dom_sf"/>
</dbReference>
<dbReference type="InterPro" id="IPR027417">
    <property type="entry name" value="P-loop_NTPase"/>
</dbReference>
<accession>A0ABW2XWS5</accession>
<evidence type="ECO:0000259" key="6">
    <source>
        <dbReference type="PROSITE" id="PS51755"/>
    </source>
</evidence>
<evidence type="ECO:0000256" key="5">
    <source>
        <dbReference type="PROSITE-ProRule" id="PRU01091"/>
    </source>
</evidence>
<feature type="DNA-binding region" description="OmpR/PhoB-type" evidence="5">
    <location>
        <begin position="1"/>
        <end position="91"/>
    </location>
</feature>
<gene>
    <name evidence="7" type="ORF">ACFQZM_35945</name>
</gene>
<evidence type="ECO:0000313" key="7">
    <source>
        <dbReference type="EMBL" id="MFD0689929.1"/>
    </source>
</evidence>
<feature type="domain" description="OmpR/PhoB-type" evidence="6">
    <location>
        <begin position="1"/>
        <end position="91"/>
    </location>
</feature>
<keyword evidence="2" id="KW-0805">Transcription regulation</keyword>
<dbReference type="InterPro" id="IPR016032">
    <property type="entry name" value="Sig_transdc_resp-reg_C-effctor"/>
</dbReference>
<dbReference type="PRINTS" id="PR00364">
    <property type="entry name" value="DISEASERSIST"/>
</dbReference>
<dbReference type="Pfam" id="PF03704">
    <property type="entry name" value="BTAD"/>
    <property type="match status" value="1"/>
</dbReference>
<dbReference type="SMART" id="SM01043">
    <property type="entry name" value="BTAD"/>
    <property type="match status" value="1"/>
</dbReference>
<dbReference type="Pfam" id="PF13191">
    <property type="entry name" value="AAA_16"/>
    <property type="match status" value="1"/>
</dbReference>
<dbReference type="SUPFAM" id="SSF52540">
    <property type="entry name" value="P-loop containing nucleoside triphosphate hydrolases"/>
    <property type="match status" value="1"/>
</dbReference>
<dbReference type="PROSITE" id="PS51755">
    <property type="entry name" value="OMPR_PHOB"/>
    <property type="match status" value="1"/>
</dbReference>
<dbReference type="RefSeq" id="WP_131758999.1">
    <property type="nucleotide sequence ID" value="NZ_CAACUY010000065.1"/>
</dbReference>
<comment type="caution">
    <text evidence="7">The sequence shown here is derived from an EMBL/GenBank/DDBJ whole genome shotgun (WGS) entry which is preliminary data.</text>
</comment>
<dbReference type="InterPro" id="IPR036388">
    <property type="entry name" value="WH-like_DNA-bd_sf"/>
</dbReference>
<keyword evidence="4" id="KW-0804">Transcription</keyword>
<dbReference type="CDD" id="cd15831">
    <property type="entry name" value="BTAD"/>
    <property type="match status" value="1"/>
</dbReference>
<organism evidence="7 8">
    <name type="scientific">Actinomadura fibrosa</name>
    <dbReference type="NCBI Taxonomy" id="111802"/>
    <lineage>
        <taxon>Bacteria</taxon>
        <taxon>Bacillati</taxon>
        <taxon>Actinomycetota</taxon>
        <taxon>Actinomycetes</taxon>
        <taxon>Streptosporangiales</taxon>
        <taxon>Thermomonosporaceae</taxon>
        <taxon>Actinomadura</taxon>
    </lineage>
</organism>
<dbReference type="Proteomes" id="UP001597063">
    <property type="component" value="Unassembled WGS sequence"/>
</dbReference>
<evidence type="ECO:0000256" key="1">
    <source>
        <dbReference type="ARBA" id="ARBA00005820"/>
    </source>
</evidence>
<dbReference type="InterPro" id="IPR041664">
    <property type="entry name" value="AAA_16"/>
</dbReference>
<protein>
    <submittedName>
        <fullName evidence="7">BTAD domain-containing putative transcriptional regulator</fullName>
    </submittedName>
</protein>
<reference evidence="8" key="1">
    <citation type="journal article" date="2019" name="Int. J. Syst. Evol. Microbiol.">
        <title>The Global Catalogue of Microorganisms (GCM) 10K type strain sequencing project: providing services to taxonomists for standard genome sequencing and annotation.</title>
        <authorList>
            <consortium name="The Broad Institute Genomics Platform"/>
            <consortium name="The Broad Institute Genome Sequencing Center for Infectious Disease"/>
            <person name="Wu L."/>
            <person name="Ma J."/>
        </authorList>
    </citation>
    <scope>NUCLEOTIDE SEQUENCE [LARGE SCALE GENOMIC DNA]</scope>
    <source>
        <strain evidence="8">JCM 9371</strain>
    </source>
</reference>
<dbReference type="Gene3D" id="3.40.50.300">
    <property type="entry name" value="P-loop containing nucleotide triphosphate hydrolases"/>
    <property type="match status" value="1"/>
</dbReference>
<name>A0ABW2XWS5_9ACTN</name>
<dbReference type="InterPro" id="IPR003593">
    <property type="entry name" value="AAA+_ATPase"/>
</dbReference>
<proteinExistence type="inferred from homology"/>
<dbReference type="PANTHER" id="PTHR35807">
    <property type="entry name" value="TRANSCRIPTIONAL REGULATOR REDD-RELATED"/>
    <property type="match status" value="1"/>
</dbReference>
<evidence type="ECO:0000313" key="8">
    <source>
        <dbReference type="Proteomes" id="UP001597063"/>
    </source>
</evidence>
<dbReference type="EMBL" id="JBHTGP010000018">
    <property type="protein sequence ID" value="MFD0689929.1"/>
    <property type="molecule type" value="Genomic_DNA"/>
</dbReference>
<evidence type="ECO:0000256" key="4">
    <source>
        <dbReference type="ARBA" id="ARBA00023163"/>
    </source>
</evidence>
<evidence type="ECO:0000256" key="3">
    <source>
        <dbReference type="ARBA" id="ARBA00023125"/>
    </source>
</evidence>
<sequence length="979" mass="106608">MRFRLLGPLEVCGDDGEPIPLPQRRRRELLAAFLLHANEPLSGEALIDAVWGADRPGSAGGALRTHVWALRRLPGLDGRLRSRNGGYLFEVRPGELDAEEFARRCGEARASLAAGRPPEAVGVLEEALRMWREPPLEDVPATPALAGRTERLHAQRRAAQDLLIETELDLGRYRQLIPRIRELVAADPTHEHRWAQLMLALCRSGRRAEALAAYGQAHSILTEEIGLEPGTELRRLHRMVLAEAPELDMLPLLASGALDQGPARIVPDQIPPEPTDFVGREAETSTLQDALTSARSGAGVPIALIRGRPGVGKSSLAAHVAHSLRPLFPDGLLYVELGAAKAPPDVAAALEDVLRGLGVPPSAIPVGAAGRAGLLRSRLAGRRVLMVIDDAGESEQVLPFLPGTAGSAVLVTSRARLAWLPGARTVRLDVLKRAEAFALLRHMVGPERVDREPEMAGRIIEACGRLPLALRIAGARMHTHERWPLSAFADLLPMGRRLDRLSAERLSVREGVASTYAMLDAAEQRLLDLVSLVGTPDLPEWVAGLLHDGPVVRTVLNGLVDQHVLRSEGVDWTGQPRYRLDELMAEYARERVGDLPPPTRASALERALGGWHRLAVLADREMMRDPYYPEPEAGGAAAAAVRTVPVPVIDRVVAEPARWFATEQANLQAIGERACAAGRYRAAAELSAHRFAFQYFTGGTGDITRSWHQIAEAATADGDLSLAAEADVRIGILRAEHGEDLAGLRLFERGLAIFEREHDHENLARSLSCVAYGRLRRKKFVSALHMAMRGLAEARRIGDRNSEYLSLSVLSAVHVRTGDGRTGMALCDQALEMARDMRRPATETFALQNLVQANIILGRFRGALEAGREGLDLVTDIGSPLGKAHFLIMLATAHWGLEDYPPAIEELDRARASFAAQRASRMEVKSLLWLAVCHQARGDRGRARAALEEALSILRPLGLQHDAALVERAIVDGGVVKMR</sequence>
<dbReference type="InterPro" id="IPR001867">
    <property type="entry name" value="OmpR/PhoB-type_DNA-bd"/>
</dbReference>
<keyword evidence="3 5" id="KW-0238">DNA-binding</keyword>
<evidence type="ECO:0000256" key="2">
    <source>
        <dbReference type="ARBA" id="ARBA00023015"/>
    </source>
</evidence>
<dbReference type="SMART" id="SM00862">
    <property type="entry name" value="Trans_reg_C"/>
    <property type="match status" value="1"/>
</dbReference>
<dbReference type="InterPro" id="IPR051677">
    <property type="entry name" value="AfsR-DnrI-RedD_regulator"/>
</dbReference>
<keyword evidence="8" id="KW-1185">Reference proteome</keyword>
<dbReference type="Gene3D" id="1.25.40.10">
    <property type="entry name" value="Tetratricopeptide repeat domain"/>
    <property type="match status" value="2"/>
</dbReference>
<comment type="similarity">
    <text evidence="1">Belongs to the AfsR/DnrI/RedD regulatory family.</text>
</comment>
<dbReference type="PANTHER" id="PTHR35807:SF1">
    <property type="entry name" value="TRANSCRIPTIONAL REGULATOR REDD"/>
    <property type="match status" value="1"/>
</dbReference>